<dbReference type="SUPFAM" id="SSF110997">
    <property type="entry name" value="Sporulation related repeat"/>
    <property type="match status" value="1"/>
</dbReference>
<dbReference type="OrthoDB" id="8563804at2"/>
<name>A0A2G8TCB3_9BURK</name>
<dbReference type="PANTHER" id="PTHR38687:SF1">
    <property type="entry name" value="CELL DIVISION PROTEIN DEDD"/>
    <property type="match status" value="1"/>
</dbReference>
<feature type="region of interest" description="Disordered" evidence="1">
    <location>
        <begin position="104"/>
        <end position="214"/>
    </location>
</feature>
<dbReference type="InterPro" id="IPR036680">
    <property type="entry name" value="SPOR-like_sf"/>
</dbReference>
<gene>
    <name evidence="4" type="ORF">CR105_18200</name>
</gene>
<dbReference type="GO" id="GO:0032506">
    <property type="term" value="P:cytokinetic process"/>
    <property type="evidence" value="ECO:0007669"/>
    <property type="project" value="TreeGrafter"/>
</dbReference>
<evidence type="ECO:0000256" key="2">
    <source>
        <dbReference type="SAM" id="Phobius"/>
    </source>
</evidence>
<feature type="transmembrane region" description="Helical" evidence="2">
    <location>
        <begin position="70"/>
        <end position="88"/>
    </location>
</feature>
<organism evidence="4 5">
    <name type="scientific">Massilia eurypsychrophila</name>
    <dbReference type="NCBI Taxonomy" id="1485217"/>
    <lineage>
        <taxon>Bacteria</taxon>
        <taxon>Pseudomonadati</taxon>
        <taxon>Pseudomonadota</taxon>
        <taxon>Betaproteobacteria</taxon>
        <taxon>Burkholderiales</taxon>
        <taxon>Oxalobacteraceae</taxon>
        <taxon>Telluria group</taxon>
        <taxon>Massilia</taxon>
    </lineage>
</organism>
<proteinExistence type="predicted"/>
<comment type="caution">
    <text evidence="4">The sequence shown here is derived from an EMBL/GenBank/DDBJ whole genome shotgun (WGS) entry which is preliminary data.</text>
</comment>
<feature type="compositionally biased region" description="Basic and acidic residues" evidence="1">
    <location>
        <begin position="53"/>
        <end position="63"/>
    </location>
</feature>
<dbReference type="Pfam" id="PF05036">
    <property type="entry name" value="SPOR"/>
    <property type="match status" value="1"/>
</dbReference>
<dbReference type="EMBL" id="PDOC01000012">
    <property type="protein sequence ID" value="PIL43691.1"/>
    <property type="molecule type" value="Genomic_DNA"/>
</dbReference>
<keyword evidence="2" id="KW-1133">Transmembrane helix</keyword>
<dbReference type="Gene3D" id="3.30.70.1070">
    <property type="entry name" value="Sporulation related repeat"/>
    <property type="match status" value="1"/>
</dbReference>
<evidence type="ECO:0000313" key="4">
    <source>
        <dbReference type="EMBL" id="PIL43691.1"/>
    </source>
</evidence>
<sequence>MGLFSFLNKNKQDTTADDSGYYSRDEDSVASRARSKRASSAGEPAAPRRERKSRGDDPVLPEKKRARRRLVGAIALALAVAVGLPMVLDSEPKPLAGDIAFQIPSRDKAPPLPVPAVPGAVTAADSLDKREEFIDPPKPEPREIKTVAVAEPKVEPKPAPPKDAPKAEAKPEAKPEQKPEPKVAKAEPKAVEPKVAEPKPAKVAVKEDKPAAKPEDAARALNILEGKPPAVAADKFVVQVAALGTAEKVAELQGKLKDAGIRSFTHKVSTAGGERIQVQVGPFSREEADRMRARLDKVGMPGSIVKPDGK</sequence>
<feature type="region of interest" description="Disordered" evidence="1">
    <location>
        <begin position="1"/>
        <end position="65"/>
    </location>
</feature>
<dbReference type="PROSITE" id="PS51724">
    <property type="entry name" value="SPOR"/>
    <property type="match status" value="1"/>
</dbReference>
<keyword evidence="2" id="KW-0472">Membrane</keyword>
<feature type="compositionally biased region" description="Basic and acidic residues" evidence="1">
    <location>
        <begin position="126"/>
        <end position="145"/>
    </location>
</feature>
<keyword evidence="5" id="KW-1185">Reference proteome</keyword>
<dbReference type="RefSeq" id="WP_099790770.1">
    <property type="nucleotide sequence ID" value="NZ_JBHLYV010000099.1"/>
</dbReference>
<evidence type="ECO:0000259" key="3">
    <source>
        <dbReference type="PROSITE" id="PS51724"/>
    </source>
</evidence>
<dbReference type="GO" id="GO:0042834">
    <property type="term" value="F:peptidoglycan binding"/>
    <property type="evidence" value="ECO:0007669"/>
    <property type="project" value="InterPro"/>
</dbReference>
<keyword evidence="2" id="KW-0812">Transmembrane</keyword>
<dbReference type="InterPro" id="IPR052521">
    <property type="entry name" value="Cell_div_SPOR-domain"/>
</dbReference>
<accession>A0A2G8TCB3</accession>
<dbReference type="InterPro" id="IPR007730">
    <property type="entry name" value="SPOR-like_dom"/>
</dbReference>
<feature type="domain" description="SPOR" evidence="3">
    <location>
        <begin position="230"/>
        <end position="310"/>
    </location>
</feature>
<dbReference type="GO" id="GO:0030428">
    <property type="term" value="C:cell septum"/>
    <property type="evidence" value="ECO:0007669"/>
    <property type="project" value="TreeGrafter"/>
</dbReference>
<dbReference type="PANTHER" id="PTHR38687">
    <property type="entry name" value="CELL DIVISION PROTEIN DEDD-RELATED"/>
    <property type="match status" value="1"/>
</dbReference>
<dbReference type="AlphaFoldDB" id="A0A2G8TCB3"/>
<evidence type="ECO:0000313" key="5">
    <source>
        <dbReference type="Proteomes" id="UP000230390"/>
    </source>
</evidence>
<reference evidence="4 5" key="1">
    <citation type="submission" date="2017-10" db="EMBL/GenBank/DDBJ databases">
        <title>Massilia psychrophilum sp. nov., a novel purple-pigmented bacterium isolated from Tianshan glacier, Xinjiang Municipality, China.</title>
        <authorList>
            <person name="Wang H."/>
        </authorList>
    </citation>
    <scope>NUCLEOTIDE SEQUENCE [LARGE SCALE GENOMIC DNA]</scope>
    <source>
        <strain evidence="4 5">JCM 30074</strain>
    </source>
</reference>
<protein>
    <submittedName>
        <fullName evidence="4">SPOR domain-containing protein</fullName>
    </submittedName>
</protein>
<feature type="compositionally biased region" description="Basic and acidic residues" evidence="1">
    <location>
        <begin position="163"/>
        <end position="214"/>
    </location>
</feature>
<dbReference type="GO" id="GO:0032153">
    <property type="term" value="C:cell division site"/>
    <property type="evidence" value="ECO:0007669"/>
    <property type="project" value="TreeGrafter"/>
</dbReference>
<dbReference type="Proteomes" id="UP000230390">
    <property type="component" value="Unassembled WGS sequence"/>
</dbReference>
<evidence type="ECO:0000256" key="1">
    <source>
        <dbReference type="SAM" id="MobiDB-lite"/>
    </source>
</evidence>